<name>A0A4Y2G4K9_ARAVE</name>
<dbReference type="Proteomes" id="UP000499080">
    <property type="component" value="Unassembled WGS sequence"/>
</dbReference>
<gene>
    <name evidence="1" type="ORF">AVEN_266261_1</name>
</gene>
<comment type="caution">
    <text evidence="1">The sequence shown here is derived from an EMBL/GenBank/DDBJ whole genome shotgun (WGS) entry which is preliminary data.</text>
</comment>
<sequence>MMVRNGETCGRGRGCEEIGGCRRYVPDGYFLKRKEDGGIAICGLSLMGCSEGGSPTFREQCVISIVNVCGIKSCRVINRQLLTLP</sequence>
<evidence type="ECO:0000313" key="2">
    <source>
        <dbReference type="Proteomes" id="UP000499080"/>
    </source>
</evidence>
<accession>A0A4Y2G4K9</accession>
<organism evidence="1 2">
    <name type="scientific">Araneus ventricosus</name>
    <name type="common">Orbweaver spider</name>
    <name type="synonym">Epeira ventricosa</name>
    <dbReference type="NCBI Taxonomy" id="182803"/>
    <lineage>
        <taxon>Eukaryota</taxon>
        <taxon>Metazoa</taxon>
        <taxon>Ecdysozoa</taxon>
        <taxon>Arthropoda</taxon>
        <taxon>Chelicerata</taxon>
        <taxon>Arachnida</taxon>
        <taxon>Araneae</taxon>
        <taxon>Araneomorphae</taxon>
        <taxon>Entelegynae</taxon>
        <taxon>Araneoidea</taxon>
        <taxon>Araneidae</taxon>
        <taxon>Araneus</taxon>
    </lineage>
</organism>
<reference evidence="1 2" key="1">
    <citation type="journal article" date="2019" name="Sci. Rep.">
        <title>Orb-weaving spider Araneus ventricosus genome elucidates the spidroin gene catalogue.</title>
        <authorList>
            <person name="Kono N."/>
            <person name="Nakamura H."/>
            <person name="Ohtoshi R."/>
            <person name="Moran D.A.P."/>
            <person name="Shinohara A."/>
            <person name="Yoshida Y."/>
            <person name="Fujiwara M."/>
            <person name="Mori M."/>
            <person name="Tomita M."/>
            <person name="Arakawa K."/>
        </authorList>
    </citation>
    <scope>NUCLEOTIDE SEQUENCE [LARGE SCALE GENOMIC DNA]</scope>
</reference>
<dbReference type="AlphaFoldDB" id="A0A4Y2G4K9"/>
<evidence type="ECO:0000313" key="1">
    <source>
        <dbReference type="EMBL" id="GBM48311.1"/>
    </source>
</evidence>
<proteinExistence type="predicted"/>
<dbReference type="EMBL" id="BGPR01001210">
    <property type="protein sequence ID" value="GBM48311.1"/>
    <property type="molecule type" value="Genomic_DNA"/>
</dbReference>
<keyword evidence="2" id="KW-1185">Reference proteome</keyword>
<protein>
    <submittedName>
        <fullName evidence="1">Uncharacterized protein</fullName>
    </submittedName>
</protein>